<name>A0A1S8WZW1_OPIVI</name>
<evidence type="ECO:0000256" key="1">
    <source>
        <dbReference type="ARBA" id="ARBA00023157"/>
    </source>
</evidence>
<keyword evidence="2" id="KW-0245">EGF-like domain</keyword>
<feature type="non-terminal residue" evidence="6">
    <location>
        <position position="1"/>
    </location>
</feature>
<evidence type="ECO:0000313" key="6">
    <source>
        <dbReference type="EMBL" id="OON19956.1"/>
    </source>
</evidence>
<keyword evidence="3" id="KW-1133">Transmembrane helix</keyword>
<evidence type="ECO:0000259" key="5">
    <source>
        <dbReference type="PROSITE" id="PS50026"/>
    </source>
</evidence>
<dbReference type="InterPro" id="IPR001791">
    <property type="entry name" value="Laminin_G"/>
</dbReference>
<keyword evidence="3" id="KW-0472">Membrane</keyword>
<dbReference type="PANTHER" id="PTHR15036">
    <property type="entry name" value="PIKACHURIN-LIKE PROTEIN"/>
    <property type="match status" value="1"/>
</dbReference>
<dbReference type="PANTHER" id="PTHR15036:SF49">
    <property type="entry name" value="AXOTACTIN"/>
    <property type="match status" value="1"/>
</dbReference>
<dbReference type="Gene3D" id="2.10.25.10">
    <property type="entry name" value="Laminin"/>
    <property type="match status" value="1"/>
</dbReference>
<evidence type="ECO:0000259" key="4">
    <source>
        <dbReference type="PROSITE" id="PS50025"/>
    </source>
</evidence>
<dbReference type="SMART" id="SM00282">
    <property type="entry name" value="LamG"/>
    <property type="match status" value="3"/>
</dbReference>
<feature type="domain" description="Laminin G" evidence="4">
    <location>
        <begin position="394"/>
        <end position="581"/>
    </location>
</feature>
<dbReference type="InterPro" id="IPR013320">
    <property type="entry name" value="ConA-like_dom_sf"/>
</dbReference>
<keyword evidence="1" id="KW-1015">Disulfide bond</keyword>
<keyword evidence="3" id="KW-0812">Transmembrane</keyword>
<dbReference type="PROSITE" id="PS50026">
    <property type="entry name" value="EGF_3"/>
    <property type="match status" value="1"/>
</dbReference>
<feature type="domain" description="EGF-like" evidence="5">
    <location>
        <begin position="606"/>
        <end position="643"/>
    </location>
</feature>
<dbReference type="PROSITE" id="PS50025">
    <property type="entry name" value="LAM_G_DOMAIN"/>
    <property type="match status" value="1"/>
</dbReference>
<sequence>LRLFLDGYLVADRVLGTSDSNTPLLRTQTIVLGGPNALPIESQILPVELGEQNPFVGNMLEAKFEADGLHLDLLTHAKTGQHGFKVVSMTKKQSTHFSVGFGEQCQLSSEVTIMDRGVAFRFNQVNLDLRSAVEARHRFSNERVLQGGCAARSGSKLPPSPCQTIDYPSLRQVNDQCKHVQRAPMDLVGLSFRTILRNTVLLYTHAEMFDTMISTSVGIHSLPSNLLIEQEEGKRFSTNSSGLAISVLAGALQIKYTLGNFESAFSLPGIVSDNMWHTVQLERRGQILRIWLDGTETSQSILLPRMDFSVGGIVIGRCYQSKHPLGVNQLTESVLDYVGQIRHFHFNGITFNGIKLSTSTVGLSSTVDGFRWIVEATSDIEEHESTPSTDPVQGVTFATQFLDPECFAKISVQSSEVIYPISFKFRPYSFDGIVLYHTDFKNTTALILEMTGGSLRAVVLAEKYRHEVNILNGIGLIGNWIQLTLVRLDKFVEVRIVHSANGSPSVTSWKKLELPVNFRLDTRATQLIFGSVPREVRQTDMESGEGFKGCIGDIKVWKNQPVDILQYEIKHAANKYGSGYCRTRVRPGCSINSKITCLDTETKKLYGESSAARRCWNDGRCVQKWRQNACDCKGTAFQGPNCEASEYFAFSEIGKDTSFYDCVIKETVMDQGVLDSTVELLEFRVGTTVYFGHKQTNVTTASSKFIPEIPGYIQLQFFPWVHTVRWDQWVVGMQTDVRNESPQGKPDGSRMTILRVLEEDQIGNALHLYLHRGRLYVSTGSPLSVLRPVSNLDDGRFHRIRGFRADTQFWIEVDGQLVNYTVQRSRQTFTSGTLNVFIGHSGIPHFNDNFKGYLSGITYNGLKLLDVAFDAGYRPDIRVIRYGRTDLVPNFQPNVAPHSPFFNDKKPQLSKTFPKFPAAASIFNSSWSYHHMIPRMNVSEPYLTARLSGPHSSQWRETVNPEQIAQYSVSHLRYQIGLWLLTGVVVLGVVLCCTIVYLIVRCQICNSRSQVLSNKTVYHEEIPRATSTTVTAQRPLSELSSFNRDQGQAESTTTSATAVLLMDKPGFQQEVLNSQLF</sequence>
<reference evidence="6 7" key="1">
    <citation type="submission" date="2015-03" db="EMBL/GenBank/DDBJ databases">
        <title>Draft genome of the nematode, Opisthorchis viverrini.</title>
        <authorList>
            <person name="Mitreva M."/>
        </authorList>
    </citation>
    <scope>NUCLEOTIDE SEQUENCE [LARGE SCALE GENOMIC DNA]</scope>
    <source>
        <strain evidence="6">Khon Kaen</strain>
    </source>
</reference>
<dbReference type="Pfam" id="PF02210">
    <property type="entry name" value="Laminin_G_2"/>
    <property type="match status" value="3"/>
</dbReference>
<dbReference type="Gene3D" id="2.60.120.200">
    <property type="match status" value="3"/>
</dbReference>
<dbReference type="EMBL" id="KV892949">
    <property type="protein sequence ID" value="OON19956.1"/>
    <property type="molecule type" value="Genomic_DNA"/>
</dbReference>
<comment type="caution">
    <text evidence="2">Lacks conserved residue(s) required for the propagation of feature annotation.</text>
</comment>
<evidence type="ECO:0000256" key="2">
    <source>
        <dbReference type="PROSITE-ProRule" id="PRU00076"/>
    </source>
</evidence>
<protein>
    <submittedName>
        <fullName evidence="6">Laminin G domain protein</fullName>
    </submittedName>
</protein>
<gene>
    <name evidence="6" type="ORF">X801_04168</name>
</gene>
<dbReference type="InterPro" id="IPR000742">
    <property type="entry name" value="EGF"/>
</dbReference>
<dbReference type="SUPFAM" id="SSF49899">
    <property type="entry name" value="Concanavalin A-like lectins/glucanases"/>
    <property type="match status" value="3"/>
</dbReference>
<dbReference type="Proteomes" id="UP000243686">
    <property type="component" value="Unassembled WGS sequence"/>
</dbReference>
<dbReference type="AlphaFoldDB" id="A0A1S8WZW1"/>
<evidence type="ECO:0000313" key="7">
    <source>
        <dbReference type="Proteomes" id="UP000243686"/>
    </source>
</evidence>
<dbReference type="CDD" id="cd00110">
    <property type="entry name" value="LamG"/>
    <property type="match status" value="3"/>
</dbReference>
<dbReference type="GO" id="GO:0016020">
    <property type="term" value="C:membrane"/>
    <property type="evidence" value="ECO:0007669"/>
    <property type="project" value="UniProtKB-SubCell"/>
</dbReference>
<feature type="transmembrane region" description="Helical" evidence="3">
    <location>
        <begin position="976"/>
        <end position="1000"/>
    </location>
</feature>
<evidence type="ECO:0000256" key="3">
    <source>
        <dbReference type="SAM" id="Phobius"/>
    </source>
</evidence>
<proteinExistence type="predicted"/>
<keyword evidence="7" id="KW-1185">Reference proteome</keyword>
<accession>A0A1S8WZW1</accession>
<organism evidence="6 7">
    <name type="scientific">Opisthorchis viverrini</name>
    <name type="common">Southeast Asian liver fluke</name>
    <dbReference type="NCBI Taxonomy" id="6198"/>
    <lineage>
        <taxon>Eukaryota</taxon>
        <taxon>Metazoa</taxon>
        <taxon>Spiralia</taxon>
        <taxon>Lophotrochozoa</taxon>
        <taxon>Platyhelminthes</taxon>
        <taxon>Trematoda</taxon>
        <taxon>Digenea</taxon>
        <taxon>Opisthorchiida</taxon>
        <taxon>Opisthorchiata</taxon>
        <taxon>Opisthorchiidae</taxon>
        <taxon>Opisthorchis</taxon>
    </lineage>
</organism>
<dbReference type="InterPro" id="IPR050372">
    <property type="entry name" value="Neurexin-related_CASP"/>
</dbReference>